<sequence>MVKPDVPPEVATSLEWTFVSDPATFDGASRDQLRTRFLAWAAEAEKTEQPRAVGKHWTGLRLQRYTYLIQVDEELLCSMVEGDPEELMDGSWVHLVCADEDQDFGQNAKAVEDDEDEEVEGWIMIAADMIGPDLYEVIGPMPESWCAFYSPAPGFVLY</sequence>
<dbReference type="OrthoDB" id="4196034at2759"/>
<organism evidence="1 2">
    <name type="scientific">[Emmonsia] crescens</name>
    <dbReference type="NCBI Taxonomy" id="73230"/>
    <lineage>
        <taxon>Eukaryota</taxon>
        <taxon>Fungi</taxon>
        <taxon>Dikarya</taxon>
        <taxon>Ascomycota</taxon>
        <taxon>Pezizomycotina</taxon>
        <taxon>Eurotiomycetes</taxon>
        <taxon>Eurotiomycetidae</taxon>
        <taxon>Onygenales</taxon>
        <taxon>Ajellomycetaceae</taxon>
        <taxon>Emergomyces</taxon>
    </lineage>
</organism>
<dbReference type="AlphaFoldDB" id="A0A0G2HTF3"/>
<evidence type="ECO:0000313" key="2">
    <source>
        <dbReference type="Proteomes" id="UP000034164"/>
    </source>
</evidence>
<name>A0A0G2HTF3_9EURO</name>
<gene>
    <name evidence="1" type="ORF">EMCG_04062</name>
</gene>
<comment type="caution">
    <text evidence="1">The sequence shown here is derived from an EMBL/GenBank/DDBJ whole genome shotgun (WGS) entry which is preliminary data.</text>
</comment>
<protein>
    <submittedName>
        <fullName evidence="1">Uncharacterized protein</fullName>
    </submittedName>
</protein>
<dbReference type="EMBL" id="LCZI01001311">
    <property type="protein sequence ID" value="KKZ61343.1"/>
    <property type="molecule type" value="Genomic_DNA"/>
</dbReference>
<dbReference type="VEuPathDB" id="FungiDB:EMCG_04062"/>
<proteinExistence type="predicted"/>
<evidence type="ECO:0000313" key="1">
    <source>
        <dbReference type="EMBL" id="KKZ61343.1"/>
    </source>
</evidence>
<dbReference type="Proteomes" id="UP000034164">
    <property type="component" value="Unassembled WGS sequence"/>
</dbReference>
<reference evidence="2" key="1">
    <citation type="journal article" date="2015" name="PLoS Genet.">
        <title>The dynamic genome and transcriptome of the human fungal pathogen Blastomyces and close relative Emmonsia.</title>
        <authorList>
            <person name="Munoz J.F."/>
            <person name="Gauthier G.M."/>
            <person name="Desjardins C.A."/>
            <person name="Gallo J.E."/>
            <person name="Holder J."/>
            <person name="Sullivan T.D."/>
            <person name="Marty A.J."/>
            <person name="Carmen J.C."/>
            <person name="Chen Z."/>
            <person name="Ding L."/>
            <person name="Gujja S."/>
            <person name="Magrini V."/>
            <person name="Misas E."/>
            <person name="Mitreva M."/>
            <person name="Priest M."/>
            <person name="Saif S."/>
            <person name="Whiston E.A."/>
            <person name="Young S."/>
            <person name="Zeng Q."/>
            <person name="Goldman W.E."/>
            <person name="Mardis E.R."/>
            <person name="Taylor J.W."/>
            <person name="McEwen J.G."/>
            <person name="Clay O.K."/>
            <person name="Klein B.S."/>
            <person name="Cuomo C.A."/>
        </authorList>
    </citation>
    <scope>NUCLEOTIDE SEQUENCE [LARGE SCALE GENOMIC DNA]</scope>
    <source>
        <strain evidence="2">UAMH 3008</strain>
    </source>
</reference>
<accession>A0A0G2HTF3</accession>